<dbReference type="EMBL" id="VIEB01000389">
    <property type="protein sequence ID" value="TQD92616.1"/>
    <property type="molecule type" value="Genomic_DNA"/>
</dbReference>
<name>A0A540M1Q1_MALBA</name>
<reference evidence="2 3" key="1">
    <citation type="journal article" date="2019" name="G3 (Bethesda)">
        <title>Sequencing of a Wild Apple (Malus baccata) Genome Unravels the Differences Between Cultivated and Wild Apple Species Regarding Disease Resistance and Cold Tolerance.</title>
        <authorList>
            <person name="Chen X."/>
        </authorList>
    </citation>
    <scope>NUCLEOTIDE SEQUENCE [LARGE SCALE GENOMIC DNA]</scope>
    <source>
        <strain evidence="3">cv. Shandingzi</strain>
        <tissue evidence="2">Leaves</tissue>
    </source>
</reference>
<proteinExistence type="predicted"/>
<sequence>MVGDAKVLRSTKDRREKGKKKGGSRRSGRGKGGWKLGSGDEGERLGGGEALEEGRRGCRHPSQSKGPVAKTFAELGFLVAEGERRLLAITFL</sequence>
<evidence type="ECO:0000313" key="3">
    <source>
        <dbReference type="Proteomes" id="UP000315295"/>
    </source>
</evidence>
<feature type="compositionally biased region" description="Basic and acidic residues" evidence="1">
    <location>
        <begin position="41"/>
        <end position="56"/>
    </location>
</feature>
<keyword evidence="3" id="KW-1185">Reference proteome</keyword>
<accession>A0A540M1Q1</accession>
<dbReference type="Proteomes" id="UP000315295">
    <property type="component" value="Unassembled WGS sequence"/>
</dbReference>
<feature type="compositionally biased region" description="Basic residues" evidence="1">
    <location>
        <begin position="17"/>
        <end position="29"/>
    </location>
</feature>
<protein>
    <submittedName>
        <fullName evidence="2">Uncharacterized protein</fullName>
    </submittedName>
</protein>
<evidence type="ECO:0000256" key="1">
    <source>
        <dbReference type="SAM" id="MobiDB-lite"/>
    </source>
</evidence>
<gene>
    <name evidence="2" type="ORF">C1H46_021727</name>
</gene>
<organism evidence="2 3">
    <name type="scientific">Malus baccata</name>
    <name type="common">Siberian crab apple</name>
    <name type="synonym">Pyrus baccata</name>
    <dbReference type="NCBI Taxonomy" id="106549"/>
    <lineage>
        <taxon>Eukaryota</taxon>
        <taxon>Viridiplantae</taxon>
        <taxon>Streptophyta</taxon>
        <taxon>Embryophyta</taxon>
        <taxon>Tracheophyta</taxon>
        <taxon>Spermatophyta</taxon>
        <taxon>Magnoliopsida</taxon>
        <taxon>eudicotyledons</taxon>
        <taxon>Gunneridae</taxon>
        <taxon>Pentapetalae</taxon>
        <taxon>rosids</taxon>
        <taxon>fabids</taxon>
        <taxon>Rosales</taxon>
        <taxon>Rosaceae</taxon>
        <taxon>Amygdaloideae</taxon>
        <taxon>Maleae</taxon>
        <taxon>Malus</taxon>
    </lineage>
</organism>
<feature type="region of interest" description="Disordered" evidence="1">
    <location>
        <begin position="1"/>
        <end position="66"/>
    </location>
</feature>
<dbReference type="AlphaFoldDB" id="A0A540M1Q1"/>
<evidence type="ECO:0000313" key="2">
    <source>
        <dbReference type="EMBL" id="TQD92616.1"/>
    </source>
</evidence>
<comment type="caution">
    <text evidence="2">The sequence shown here is derived from an EMBL/GenBank/DDBJ whole genome shotgun (WGS) entry which is preliminary data.</text>
</comment>
<feature type="compositionally biased region" description="Basic and acidic residues" evidence="1">
    <location>
        <begin position="1"/>
        <end position="16"/>
    </location>
</feature>